<dbReference type="InterPro" id="IPR058163">
    <property type="entry name" value="LysR-type_TF_proteobact-type"/>
</dbReference>
<evidence type="ECO:0000259" key="5">
    <source>
        <dbReference type="PROSITE" id="PS50931"/>
    </source>
</evidence>
<comment type="similarity">
    <text evidence="1">Belongs to the LysR transcriptional regulatory family.</text>
</comment>
<dbReference type="OrthoDB" id="9813056at2"/>
<evidence type="ECO:0000256" key="2">
    <source>
        <dbReference type="ARBA" id="ARBA00023015"/>
    </source>
</evidence>
<accession>A0A1I7D8P8</accession>
<evidence type="ECO:0000256" key="1">
    <source>
        <dbReference type="ARBA" id="ARBA00009437"/>
    </source>
</evidence>
<protein>
    <submittedName>
        <fullName evidence="6">DNA-binding transcriptional regulator, LysR family</fullName>
    </submittedName>
</protein>
<dbReference type="Gene3D" id="1.10.10.10">
    <property type="entry name" value="Winged helix-like DNA-binding domain superfamily/Winged helix DNA-binding domain"/>
    <property type="match status" value="1"/>
</dbReference>
<dbReference type="SUPFAM" id="SSF46785">
    <property type="entry name" value="Winged helix' DNA-binding domain"/>
    <property type="match status" value="1"/>
</dbReference>
<keyword evidence="7" id="KW-1185">Reference proteome</keyword>
<keyword evidence="4" id="KW-0804">Transcription</keyword>
<dbReference type="RefSeq" id="WP_090123701.1">
    <property type="nucleotide sequence ID" value="NZ_CP045300.1"/>
</dbReference>
<feature type="domain" description="HTH lysR-type" evidence="5">
    <location>
        <begin position="4"/>
        <end position="61"/>
    </location>
</feature>
<keyword evidence="3 6" id="KW-0238">DNA-binding</keyword>
<evidence type="ECO:0000256" key="3">
    <source>
        <dbReference type="ARBA" id="ARBA00023125"/>
    </source>
</evidence>
<dbReference type="InterPro" id="IPR005119">
    <property type="entry name" value="LysR_subst-bd"/>
</dbReference>
<dbReference type="Pfam" id="PF00126">
    <property type="entry name" value="HTH_1"/>
    <property type="match status" value="1"/>
</dbReference>
<dbReference type="PROSITE" id="PS50931">
    <property type="entry name" value="HTH_LYSR"/>
    <property type="match status" value="1"/>
</dbReference>
<dbReference type="GO" id="GO:0003700">
    <property type="term" value="F:DNA-binding transcription factor activity"/>
    <property type="evidence" value="ECO:0007669"/>
    <property type="project" value="InterPro"/>
</dbReference>
<dbReference type="GO" id="GO:0006351">
    <property type="term" value="P:DNA-templated transcription"/>
    <property type="evidence" value="ECO:0007669"/>
    <property type="project" value="TreeGrafter"/>
</dbReference>
<dbReference type="SUPFAM" id="SSF53850">
    <property type="entry name" value="Periplasmic binding protein-like II"/>
    <property type="match status" value="1"/>
</dbReference>
<evidence type="ECO:0000313" key="6">
    <source>
        <dbReference type="EMBL" id="SFU08037.1"/>
    </source>
</evidence>
<keyword evidence="2" id="KW-0805">Transcription regulation</keyword>
<dbReference type="InterPro" id="IPR036390">
    <property type="entry name" value="WH_DNA-bd_sf"/>
</dbReference>
<proteinExistence type="inferred from homology"/>
<dbReference type="AlphaFoldDB" id="A0A1I7D8P8"/>
<sequence length="303" mass="33798">MKGTEYTELVAFLAVAEEKNFRRAAGRLGLSPSAVSHTIRALETRLQVRLFNRTTRSVSPTQAGLDFIARLSVPMQALENAVEAVSETGPVLRGKLRINLSRLAAQRAILPKLQRFMSLYSGIQLDLVIDDHLEDVVAAGFDAGIRTGDRVPKDMIAVRMTDDLQMVIVAAPSCFGEQPLPTRPEALSQYRLINYRWSENGAQYRWKLQHGNEKVEVAVDAALTVNDINVQLAAAKSGVGLALLEQQQVQSAIEAGTLIHVLPQWHKHEEGFFLYYPHNAFMTPAMRLLIDFFRLESGSRPHR</sequence>
<dbReference type="Proteomes" id="UP000199187">
    <property type="component" value="Unassembled WGS sequence"/>
</dbReference>
<organism evidence="6 7">
    <name type="scientific">Kosakonia arachidis</name>
    <dbReference type="NCBI Taxonomy" id="551989"/>
    <lineage>
        <taxon>Bacteria</taxon>
        <taxon>Pseudomonadati</taxon>
        <taxon>Pseudomonadota</taxon>
        <taxon>Gammaproteobacteria</taxon>
        <taxon>Enterobacterales</taxon>
        <taxon>Enterobacteriaceae</taxon>
        <taxon>Kosakonia</taxon>
    </lineage>
</organism>
<evidence type="ECO:0000313" key="7">
    <source>
        <dbReference type="Proteomes" id="UP000199187"/>
    </source>
</evidence>
<dbReference type="InterPro" id="IPR000847">
    <property type="entry name" value="LysR_HTH_N"/>
</dbReference>
<dbReference type="PANTHER" id="PTHR30537:SF1">
    <property type="entry name" value="HTH-TYPE TRANSCRIPTIONAL REGULATOR PGRR"/>
    <property type="match status" value="1"/>
</dbReference>
<dbReference type="FunFam" id="1.10.10.10:FF:000001">
    <property type="entry name" value="LysR family transcriptional regulator"/>
    <property type="match status" value="1"/>
</dbReference>
<evidence type="ECO:0000256" key="4">
    <source>
        <dbReference type="ARBA" id="ARBA00023163"/>
    </source>
</evidence>
<name>A0A1I7D8P8_9ENTR</name>
<dbReference type="EMBL" id="FPAU01000004">
    <property type="protein sequence ID" value="SFU08037.1"/>
    <property type="molecule type" value="Genomic_DNA"/>
</dbReference>
<reference evidence="7" key="1">
    <citation type="submission" date="2016-10" db="EMBL/GenBank/DDBJ databases">
        <authorList>
            <person name="Varghese N."/>
            <person name="Submissions S."/>
        </authorList>
    </citation>
    <scope>NUCLEOTIDE SEQUENCE [LARGE SCALE GENOMIC DNA]</scope>
    <source>
        <strain evidence="7">Ah-143</strain>
    </source>
</reference>
<dbReference type="InterPro" id="IPR036388">
    <property type="entry name" value="WH-like_DNA-bd_sf"/>
</dbReference>
<dbReference type="Gene3D" id="3.40.190.290">
    <property type="match status" value="1"/>
</dbReference>
<gene>
    <name evidence="6" type="ORF">SAMN05192562_104542</name>
</gene>
<dbReference type="PANTHER" id="PTHR30537">
    <property type="entry name" value="HTH-TYPE TRANSCRIPTIONAL REGULATOR"/>
    <property type="match status" value="1"/>
</dbReference>
<dbReference type="GO" id="GO:0043565">
    <property type="term" value="F:sequence-specific DNA binding"/>
    <property type="evidence" value="ECO:0007669"/>
    <property type="project" value="TreeGrafter"/>
</dbReference>
<dbReference type="Pfam" id="PF03466">
    <property type="entry name" value="LysR_substrate"/>
    <property type="match status" value="1"/>
</dbReference>